<keyword evidence="3" id="KW-1185">Reference proteome</keyword>
<evidence type="ECO:0000313" key="3">
    <source>
        <dbReference type="Proteomes" id="UP000275267"/>
    </source>
</evidence>
<dbReference type="EMBL" id="PQIB02000011">
    <property type="protein sequence ID" value="RLM87024.1"/>
    <property type="molecule type" value="Genomic_DNA"/>
</dbReference>
<proteinExistence type="predicted"/>
<dbReference type="PANTHER" id="PTHR34271:SF18">
    <property type="entry name" value="WIYLD DOMAIN-CONTAINING PROTEIN"/>
    <property type="match status" value="1"/>
</dbReference>
<dbReference type="OrthoDB" id="1898570at2759"/>
<gene>
    <name evidence="2" type="ORF">C2845_PM04G11070</name>
</gene>
<organism evidence="2 3">
    <name type="scientific">Panicum miliaceum</name>
    <name type="common">Proso millet</name>
    <name type="synonym">Broomcorn millet</name>
    <dbReference type="NCBI Taxonomy" id="4540"/>
    <lineage>
        <taxon>Eukaryota</taxon>
        <taxon>Viridiplantae</taxon>
        <taxon>Streptophyta</taxon>
        <taxon>Embryophyta</taxon>
        <taxon>Tracheophyta</taxon>
        <taxon>Spermatophyta</taxon>
        <taxon>Magnoliopsida</taxon>
        <taxon>Liliopsida</taxon>
        <taxon>Poales</taxon>
        <taxon>Poaceae</taxon>
        <taxon>PACMAD clade</taxon>
        <taxon>Panicoideae</taxon>
        <taxon>Panicodae</taxon>
        <taxon>Paniceae</taxon>
        <taxon>Panicinae</taxon>
        <taxon>Panicum</taxon>
        <taxon>Panicum sect. Panicum</taxon>
    </lineage>
</organism>
<name>A0A3L6QUQ3_PANMI</name>
<evidence type="ECO:0000313" key="2">
    <source>
        <dbReference type="EMBL" id="RLM87024.1"/>
    </source>
</evidence>
<feature type="region of interest" description="Disordered" evidence="1">
    <location>
        <begin position="34"/>
        <end position="54"/>
    </location>
</feature>
<dbReference type="STRING" id="4540.A0A3L6QUQ3"/>
<reference evidence="3" key="1">
    <citation type="journal article" date="2019" name="Nat. Commun.">
        <title>The genome of broomcorn millet.</title>
        <authorList>
            <person name="Zou C."/>
            <person name="Miki D."/>
            <person name="Li D."/>
            <person name="Tang Q."/>
            <person name="Xiao L."/>
            <person name="Rajput S."/>
            <person name="Deng P."/>
            <person name="Jia W."/>
            <person name="Huang R."/>
            <person name="Zhang M."/>
            <person name="Sun Y."/>
            <person name="Hu J."/>
            <person name="Fu X."/>
            <person name="Schnable P.S."/>
            <person name="Li F."/>
            <person name="Zhang H."/>
            <person name="Feng B."/>
            <person name="Zhu X."/>
            <person name="Liu R."/>
            <person name="Schnable J.C."/>
            <person name="Zhu J.-K."/>
            <person name="Zhang H."/>
        </authorList>
    </citation>
    <scope>NUCLEOTIDE SEQUENCE [LARGE SCALE GENOMIC DNA]</scope>
</reference>
<feature type="region of interest" description="Disordered" evidence="1">
    <location>
        <begin position="362"/>
        <end position="423"/>
    </location>
</feature>
<sequence length="423" mass="47946">MRKPPSSLETPPRWIFTTGAALWPAAARQRFSASEAIHRRPQAGRSRAAPHRAAHYPSPSCAAALAGSRAPRGLVAPCRKYLAYARRFLWNPSQIVRDRKDLELIEAVLVDARLGSMLDDVNKSFKVLMEIVFVLNFLEIKLYLQEDALKGVKCSAVFLFWKNIGQLIFLWMINVNVCIPILNLYPSLPTPAPKKKCGSGTDSKEFMELLKRCSRKQHFKPPYGVVRVIVRREREEFHEIREEFYHYNTSYQILILANFVMKSCSETDLVGSLEYLGTAAWPFLEDSSFLVVQEKLLEMEDEEKNLLPLEQEAQEEQEQPQQQEPAVDEVSPENSMPILEVHSAVPAGTESSDEKVEDPMLIEPPAPEAVVPLAEATKTGETRRPCYGWLSESEDEEQQTSQQHEVHVLSPGGGSICKRKWLE</sequence>
<evidence type="ECO:0000256" key="1">
    <source>
        <dbReference type="SAM" id="MobiDB-lite"/>
    </source>
</evidence>
<feature type="region of interest" description="Disordered" evidence="1">
    <location>
        <begin position="312"/>
        <end position="331"/>
    </location>
</feature>
<dbReference type="AlphaFoldDB" id="A0A3L6QUQ3"/>
<accession>A0A3L6QUQ3</accession>
<protein>
    <submittedName>
        <fullName evidence="2">Uncharacterized protein</fullName>
    </submittedName>
</protein>
<dbReference type="PANTHER" id="PTHR34271">
    <property type="entry name" value="NUCLEOLAR HISTONE METHYLTRANSFERASE-RELATED PROTEIN"/>
    <property type="match status" value="1"/>
</dbReference>
<comment type="caution">
    <text evidence="2">The sequence shown here is derived from an EMBL/GenBank/DDBJ whole genome shotgun (WGS) entry which is preliminary data.</text>
</comment>
<dbReference type="Proteomes" id="UP000275267">
    <property type="component" value="Unassembled WGS sequence"/>
</dbReference>